<comment type="caution">
    <text evidence="1">The sequence shown here is derived from an EMBL/GenBank/DDBJ whole genome shotgun (WGS) entry which is preliminary data.</text>
</comment>
<accession>A0ABW5P6B5</accession>
<evidence type="ECO:0000313" key="2">
    <source>
        <dbReference type="Proteomes" id="UP001597475"/>
    </source>
</evidence>
<sequence>MNTAAELHTPFTPGLPGQPVLLLDAATAYLNTLAAGRRENAARQLHALNVFLGAPAPLLAYTRLTGEAWVRSLPCAEQEKAAELLADFRAFLRDGGWLDAARPVNLLD</sequence>
<dbReference type="EMBL" id="JBHUMK010000048">
    <property type="protein sequence ID" value="MFD2609980.1"/>
    <property type="molecule type" value="Genomic_DNA"/>
</dbReference>
<evidence type="ECO:0000313" key="1">
    <source>
        <dbReference type="EMBL" id="MFD2609980.1"/>
    </source>
</evidence>
<dbReference type="Proteomes" id="UP001597475">
    <property type="component" value="Unassembled WGS sequence"/>
</dbReference>
<keyword evidence="2" id="KW-1185">Reference proteome</keyword>
<organism evidence="1 2">
    <name type="scientific">Deinococcus taklimakanensis</name>
    <dbReference type="NCBI Taxonomy" id="536443"/>
    <lineage>
        <taxon>Bacteria</taxon>
        <taxon>Thermotogati</taxon>
        <taxon>Deinococcota</taxon>
        <taxon>Deinococci</taxon>
        <taxon>Deinococcales</taxon>
        <taxon>Deinococcaceae</taxon>
        <taxon>Deinococcus</taxon>
    </lineage>
</organism>
<protein>
    <submittedName>
        <fullName evidence="1">Uncharacterized protein</fullName>
    </submittedName>
</protein>
<name>A0ABW5P6B5_9DEIO</name>
<gene>
    <name evidence="1" type="ORF">ACFSR9_11115</name>
</gene>
<dbReference type="RefSeq" id="WP_386845781.1">
    <property type="nucleotide sequence ID" value="NZ_JBHUMK010000048.1"/>
</dbReference>
<proteinExistence type="predicted"/>
<reference evidence="2" key="1">
    <citation type="journal article" date="2019" name="Int. J. Syst. Evol. Microbiol.">
        <title>The Global Catalogue of Microorganisms (GCM) 10K type strain sequencing project: providing services to taxonomists for standard genome sequencing and annotation.</title>
        <authorList>
            <consortium name="The Broad Institute Genomics Platform"/>
            <consortium name="The Broad Institute Genome Sequencing Center for Infectious Disease"/>
            <person name="Wu L."/>
            <person name="Ma J."/>
        </authorList>
    </citation>
    <scope>NUCLEOTIDE SEQUENCE [LARGE SCALE GENOMIC DNA]</scope>
    <source>
        <strain evidence="2">KCTC 33842</strain>
    </source>
</reference>